<evidence type="ECO:0000313" key="1">
    <source>
        <dbReference type="EMBL" id="EEB27015.1"/>
    </source>
</evidence>
<accession>B6VTM1</accession>
<name>B6VTM1_9BACT</name>
<reference evidence="1 2" key="1">
    <citation type="submission" date="2008-10" db="EMBL/GenBank/DDBJ databases">
        <title>Draft genome sequence of Bacteroides dorei (DSM 17855).</title>
        <authorList>
            <person name="Sudarsanam P."/>
            <person name="Ley R."/>
            <person name="Guruge J."/>
            <person name="Turnbaugh P.J."/>
            <person name="Mahowald M."/>
            <person name="Liep D."/>
            <person name="Gordon J."/>
        </authorList>
    </citation>
    <scope>NUCLEOTIDE SEQUENCE [LARGE SCALE GENOMIC DNA]</scope>
    <source>
        <strain evidence="1 2">DSM 17855</strain>
    </source>
</reference>
<organism evidence="1 2">
    <name type="scientific">Phocaeicola dorei DSM 17855</name>
    <dbReference type="NCBI Taxonomy" id="483217"/>
    <lineage>
        <taxon>Bacteria</taxon>
        <taxon>Pseudomonadati</taxon>
        <taxon>Bacteroidota</taxon>
        <taxon>Bacteroidia</taxon>
        <taxon>Bacteroidales</taxon>
        <taxon>Bacteroidaceae</taxon>
        <taxon>Phocaeicola</taxon>
    </lineage>
</organism>
<protein>
    <submittedName>
        <fullName evidence="1">Uncharacterized protein</fullName>
    </submittedName>
</protein>
<dbReference type="AlphaFoldDB" id="B6VTM1"/>
<evidence type="ECO:0000313" key="2">
    <source>
        <dbReference type="Proteomes" id="UP000004849"/>
    </source>
</evidence>
<dbReference type="Proteomes" id="UP000004849">
    <property type="component" value="Unassembled WGS sequence"/>
</dbReference>
<reference evidence="1 2" key="2">
    <citation type="submission" date="2008-10" db="EMBL/GenBank/DDBJ databases">
        <authorList>
            <person name="Fulton L."/>
            <person name="Clifton S."/>
            <person name="Fulton B."/>
            <person name="Xu J."/>
            <person name="Minx P."/>
            <person name="Pepin K.H."/>
            <person name="Johnson M."/>
            <person name="Thiruvilangam P."/>
            <person name="Bhonagiri V."/>
            <person name="Nash W.E."/>
            <person name="Mardis E.R."/>
            <person name="Wilson R.K."/>
        </authorList>
    </citation>
    <scope>NUCLEOTIDE SEQUENCE [LARGE SCALE GENOMIC DNA]</scope>
    <source>
        <strain evidence="1 2">DSM 17855</strain>
    </source>
</reference>
<dbReference type="HOGENOM" id="CLU_3132214_0_0_10"/>
<dbReference type="EMBL" id="ABWZ01000013">
    <property type="protein sequence ID" value="EEB27015.1"/>
    <property type="molecule type" value="Genomic_DNA"/>
</dbReference>
<gene>
    <name evidence="1" type="ORF">BACDOR_00702</name>
</gene>
<proteinExistence type="predicted"/>
<sequence>MPFINVILNDSEESESIHQVLADSSLCSNPTVTTVGSNNYTFILCLKKR</sequence>